<reference evidence="12" key="2">
    <citation type="journal article" date="2021" name="PeerJ">
        <title>Extensive microbial diversity within the chicken gut microbiome revealed by metagenomics and culture.</title>
        <authorList>
            <person name="Gilroy R."/>
            <person name="Ravi A."/>
            <person name="Getino M."/>
            <person name="Pursley I."/>
            <person name="Horton D.L."/>
            <person name="Alikhan N.F."/>
            <person name="Baker D."/>
            <person name="Gharbi K."/>
            <person name="Hall N."/>
            <person name="Watson M."/>
            <person name="Adriaenssens E.M."/>
            <person name="Foster-Nyarko E."/>
            <person name="Jarju S."/>
            <person name="Secka A."/>
            <person name="Antonio M."/>
            <person name="Oren A."/>
            <person name="Chaudhuri R.R."/>
            <person name="La Ragione R."/>
            <person name="Hildebrand F."/>
            <person name="Pallen M.J."/>
        </authorList>
    </citation>
    <scope>NUCLEOTIDE SEQUENCE</scope>
    <source>
        <strain evidence="12">ChiSxjej2B14-6234</strain>
    </source>
</reference>
<keyword evidence="3 7" id="KW-0418">Kinase</keyword>
<keyword evidence="5 7" id="KW-0054">Arabinose catabolism</keyword>
<dbReference type="Pfam" id="PF00370">
    <property type="entry name" value="FGGY_N"/>
    <property type="match status" value="1"/>
</dbReference>
<dbReference type="InterPro" id="IPR043129">
    <property type="entry name" value="ATPase_NBD"/>
</dbReference>
<evidence type="ECO:0000313" key="12">
    <source>
        <dbReference type="EMBL" id="HIQ71094.1"/>
    </source>
</evidence>
<dbReference type="GO" id="GO:0005524">
    <property type="term" value="F:ATP binding"/>
    <property type="evidence" value="ECO:0007669"/>
    <property type="project" value="UniProtKB-UniRule"/>
</dbReference>
<keyword evidence="4 7" id="KW-0067">ATP-binding</keyword>
<dbReference type="Pfam" id="PF02782">
    <property type="entry name" value="FGGY_C"/>
    <property type="match status" value="1"/>
</dbReference>
<proteinExistence type="inferred from homology"/>
<dbReference type="PROSITE" id="PS00445">
    <property type="entry name" value="FGGY_KINASES_2"/>
    <property type="match status" value="1"/>
</dbReference>
<dbReference type="NCBIfam" id="NF003154">
    <property type="entry name" value="PRK04123.1"/>
    <property type="match status" value="1"/>
</dbReference>
<gene>
    <name evidence="7" type="primary">araB</name>
    <name evidence="12" type="ORF">IAB73_02645</name>
</gene>
<evidence type="ECO:0000256" key="2">
    <source>
        <dbReference type="ARBA" id="ARBA00022741"/>
    </source>
</evidence>
<evidence type="ECO:0000259" key="10">
    <source>
        <dbReference type="Pfam" id="PF00370"/>
    </source>
</evidence>
<evidence type="ECO:0000256" key="7">
    <source>
        <dbReference type="HAMAP-Rule" id="MF_00520"/>
    </source>
</evidence>
<name>A0A9D0Z8T3_9FIRM</name>
<dbReference type="GO" id="GO:0005737">
    <property type="term" value="C:cytoplasm"/>
    <property type="evidence" value="ECO:0007669"/>
    <property type="project" value="TreeGrafter"/>
</dbReference>
<dbReference type="PIRSF" id="PIRSF000538">
    <property type="entry name" value="GlpK"/>
    <property type="match status" value="1"/>
</dbReference>
<evidence type="ECO:0000313" key="13">
    <source>
        <dbReference type="Proteomes" id="UP000886887"/>
    </source>
</evidence>
<dbReference type="GO" id="GO:0019150">
    <property type="term" value="F:D-ribulokinase activity"/>
    <property type="evidence" value="ECO:0007669"/>
    <property type="project" value="TreeGrafter"/>
</dbReference>
<evidence type="ECO:0000256" key="8">
    <source>
        <dbReference type="NCBIfam" id="TIGR01234"/>
    </source>
</evidence>
<dbReference type="PANTHER" id="PTHR43435">
    <property type="entry name" value="RIBULOKINASE"/>
    <property type="match status" value="1"/>
</dbReference>
<dbReference type="NCBIfam" id="TIGR01234">
    <property type="entry name" value="L-ribulokinase"/>
    <property type="match status" value="1"/>
</dbReference>
<evidence type="ECO:0000256" key="9">
    <source>
        <dbReference type="RuleBase" id="RU003455"/>
    </source>
</evidence>
<comment type="similarity">
    <text evidence="7 9">Belongs to the ribulokinase family.</text>
</comment>
<dbReference type="EMBL" id="DVFJ01000008">
    <property type="protein sequence ID" value="HIQ71094.1"/>
    <property type="molecule type" value="Genomic_DNA"/>
</dbReference>
<dbReference type="AlphaFoldDB" id="A0A9D0Z8T3"/>
<sequence length="543" mass="57798">MYVIGIDFGSLSGRGVLADAATGREIASVSMDYPHAVLDRALPCGVPLPADWALQDPQDYLDVLFYILSTLAQAADPAQIVGIGLDCTSSTVLPVDAQGVPLCFDARFRRVPHAYMMMWKHHAAQGQARRMTELARRRGEPWLPLYGGLVNAEWFFPKLLQVLEEAPEVYGAMAHYAEAVDFLVWQLTGRQTRSAACLGYKAFYTGRFPDEAFFAGLNPAFARAPQEKAGGPVVALGSCAGRLTQAAAARCGLTPGIPVAAGNIDAHVCVPAAGIDGPGKLLAIIGTSTCHVVMGEALRPVPGMSGAVWDGVLPGYAGYEAGQSSVGDQFHWFERACAPECVAQEARARGLSVQALLTERAARLRPGQSGLLALDWWNGNRSVLADADLSGLLMGLTLRTTPEEIYRALLESTAYGARVILENYRAHGVPVDAFYASGGVALKNPLAMQIYADVLNLPVHVCETANGPALGSAIFASVAAGVHPTAAQAARAMGSGVARTYRPDGRAAAVYDRLYGEYVRLHDRFGRGGDETMKRLKAIALEA</sequence>
<protein>
    <recommendedName>
        <fullName evidence="7 8">Ribulokinase</fullName>
        <ecNumber evidence="7 8">2.7.1.16</ecNumber>
    </recommendedName>
</protein>
<keyword evidence="2 7" id="KW-0547">Nucleotide-binding</keyword>
<feature type="domain" description="Carbohydrate kinase FGGY C-terminal" evidence="11">
    <location>
        <begin position="282"/>
        <end position="480"/>
    </location>
</feature>
<organism evidence="12 13">
    <name type="scientific">Candidatus Onthenecus intestinigallinarum</name>
    <dbReference type="NCBI Taxonomy" id="2840875"/>
    <lineage>
        <taxon>Bacteria</taxon>
        <taxon>Bacillati</taxon>
        <taxon>Bacillota</taxon>
        <taxon>Clostridia</taxon>
        <taxon>Eubacteriales</taxon>
        <taxon>Candidatus Onthenecus</taxon>
    </lineage>
</organism>
<evidence type="ECO:0000256" key="5">
    <source>
        <dbReference type="ARBA" id="ARBA00022935"/>
    </source>
</evidence>
<dbReference type="SUPFAM" id="SSF53067">
    <property type="entry name" value="Actin-like ATPase domain"/>
    <property type="match status" value="2"/>
</dbReference>
<keyword evidence="6 7" id="KW-0119">Carbohydrate metabolism</keyword>
<dbReference type="InterPro" id="IPR005929">
    <property type="entry name" value="Ribulokinase"/>
</dbReference>
<dbReference type="GO" id="GO:0019569">
    <property type="term" value="P:L-arabinose catabolic process to D-xylulose 5-phosphate"/>
    <property type="evidence" value="ECO:0007669"/>
    <property type="project" value="UniProtKB-UniRule"/>
</dbReference>
<dbReference type="GO" id="GO:0008741">
    <property type="term" value="F:ribulokinase activity"/>
    <property type="evidence" value="ECO:0007669"/>
    <property type="project" value="UniProtKB-UniRule"/>
</dbReference>
<dbReference type="InterPro" id="IPR018483">
    <property type="entry name" value="Carb_kinase_FGGY_CS"/>
</dbReference>
<feature type="domain" description="Carbohydrate kinase FGGY N-terminal" evidence="10">
    <location>
        <begin position="2"/>
        <end position="267"/>
    </location>
</feature>
<evidence type="ECO:0000256" key="4">
    <source>
        <dbReference type="ARBA" id="ARBA00022840"/>
    </source>
</evidence>
<dbReference type="HAMAP" id="MF_00520">
    <property type="entry name" value="Ribulokinase"/>
    <property type="match status" value="1"/>
</dbReference>
<dbReference type="Gene3D" id="3.30.420.40">
    <property type="match status" value="2"/>
</dbReference>
<accession>A0A9D0Z8T3</accession>
<keyword evidence="1 7" id="KW-0808">Transferase</keyword>
<dbReference type="PANTHER" id="PTHR43435:SF4">
    <property type="entry name" value="FGGY CARBOHYDRATE KINASE DOMAIN-CONTAINING PROTEIN"/>
    <property type="match status" value="1"/>
</dbReference>
<dbReference type="Proteomes" id="UP000886887">
    <property type="component" value="Unassembled WGS sequence"/>
</dbReference>
<comment type="pathway">
    <text evidence="7 9">Carbohydrate degradation; L-arabinose degradation via L-ribulose; D-xylulose 5-phosphate from L-arabinose (bacterial route): step 2/3.</text>
</comment>
<comment type="caution">
    <text evidence="12">The sequence shown here is derived from an EMBL/GenBank/DDBJ whole genome shotgun (WGS) entry which is preliminary data.</text>
</comment>
<dbReference type="CDD" id="cd07781">
    <property type="entry name" value="ASKHA_NBD_FGGY_L-RBK"/>
    <property type="match status" value="1"/>
</dbReference>
<dbReference type="EC" id="2.7.1.16" evidence="7 8"/>
<evidence type="ECO:0000256" key="1">
    <source>
        <dbReference type="ARBA" id="ARBA00022679"/>
    </source>
</evidence>
<reference evidence="12" key="1">
    <citation type="submission" date="2020-10" db="EMBL/GenBank/DDBJ databases">
        <authorList>
            <person name="Gilroy R."/>
        </authorList>
    </citation>
    <scope>NUCLEOTIDE SEQUENCE</scope>
    <source>
        <strain evidence="12">ChiSxjej2B14-6234</strain>
    </source>
</reference>
<comment type="catalytic activity">
    <reaction evidence="7">
        <text>D-ribulose + ATP = D-ribulose 5-phosphate + ADP + H(+)</text>
        <dbReference type="Rhea" id="RHEA:17601"/>
        <dbReference type="ChEBI" id="CHEBI:15378"/>
        <dbReference type="ChEBI" id="CHEBI:17173"/>
        <dbReference type="ChEBI" id="CHEBI:30616"/>
        <dbReference type="ChEBI" id="CHEBI:58121"/>
        <dbReference type="ChEBI" id="CHEBI:456216"/>
        <dbReference type="EC" id="2.7.1.16"/>
    </reaction>
</comment>
<evidence type="ECO:0000256" key="6">
    <source>
        <dbReference type="ARBA" id="ARBA00023277"/>
    </source>
</evidence>
<comment type="catalytic activity">
    <reaction evidence="7 9">
        <text>L-ribulose + ATP = L-ribulose 5-phosphate + ADP + H(+)</text>
        <dbReference type="Rhea" id="RHEA:22072"/>
        <dbReference type="ChEBI" id="CHEBI:15378"/>
        <dbReference type="ChEBI" id="CHEBI:16880"/>
        <dbReference type="ChEBI" id="CHEBI:30616"/>
        <dbReference type="ChEBI" id="CHEBI:58226"/>
        <dbReference type="ChEBI" id="CHEBI:456216"/>
        <dbReference type="EC" id="2.7.1.16"/>
    </reaction>
</comment>
<dbReference type="InterPro" id="IPR000577">
    <property type="entry name" value="Carb_kinase_FGGY"/>
</dbReference>
<dbReference type="InterPro" id="IPR018485">
    <property type="entry name" value="FGGY_C"/>
</dbReference>
<evidence type="ECO:0000259" key="11">
    <source>
        <dbReference type="Pfam" id="PF02782"/>
    </source>
</evidence>
<evidence type="ECO:0000256" key="3">
    <source>
        <dbReference type="ARBA" id="ARBA00022777"/>
    </source>
</evidence>
<dbReference type="InterPro" id="IPR018484">
    <property type="entry name" value="FGGY_N"/>
</dbReference>